<name>A0A7W0C7N9_9BACT</name>
<dbReference type="SUPFAM" id="SSF111126">
    <property type="entry name" value="Ligand-binding domain in the NO signalling and Golgi transport"/>
    <property type="match status" value="1"/>
</dbReference>
<feature type="domain" description="HD-GYP" evidence="2">
    <location>
        <begin position="450"/>
        <end position="648"/>
    </location>
</feature>
<dbReference type="RefSeq" id="WP_181550366.1">
    <property type="nucleotide sequence ID" value="NZ_JACDUS010000002.1"/>
</dbReference>
<dbReference type="InterPro" id="IPR006675">
    <property type="entry name" value="HDIG_dom"/>
</dbReference>
<evidence type="ECO:0000313" key="4">
    <source>
        <dbReference type="Proteomes" id="UP000525298"/>
    </source>
</evidence>
<dbReference type="Gene3D" id="3.30.450.40">
    <property type="match status" value="1"/>
</dbReference>
<dbReference type="SMART" id="SM00065">
    <property type="entry name" value="GAF"/>
    <property type="match status" value="1"/>
</dbReference>
<keyword evidence="1" id="KW-0812">Transmembrane</keyword>
<proteinExistence type="predicted"/>
<sequence>MEDPTQIRQPNPSLYNSRIIKAYLHLVRKKYPDVQFSEVMAHAGMTPYEVEDQGHWFTQEQVDRFHGELVRKTGNIQVAREAGLYAAFPESIGAIGHYFYTLANPRRFFAMIEQAFGNLSRSVDYKVRQITPGKVEITVTPKPGVRENLHHCENRKGFFEAMFNIFDNRVTNIEHPECMARGDSVCRYIITCKRSAFDYFRIARTYIFGIFAMACILSFFLLSGTAALTLFSGFAVLMAATGVVSHRLARKNLAAAMRNLQNSSEQLVDQIEINYNNTQVTREIGQVVNRYTSLETALDSIARILETRLDYDRGMIMLCNAGKNRLKFAAGFGYGQSQSRFLKNIEFQLDNPNSRGVFVLSFHEQKPFLINDLNDIEGTLSDRSLEFAKQMGALSFICCPIICDNESLGVVAVDNMRSKRKLLNSDMSLLMGVSHMIGISIRHTQHIEARENQLKSVLKVMISSIDARDPVTKGHSEFVAEYASGICHEMGIDKDYQEAVRVAALLHDYGKIGIPDSLLKKRDRLTPAEYEQIKSHAGKTYEILKQMNFEGNLEPVPEIAGAHHEKINGTGYPLGLTEKEIPLGAKIIAVADYFEALTANRYYHRPIPPEQAMRQLEEFAGTLFDTRVVEAFIRYYENNNPGYQQHEFRRDRNIHVVSSRN</sequence>
<reference evidence="3 4" key="1">
    <citation type="submission" date="2020-07" db="EMBL/GenBank/DDBJ databases">
        <title>Genomic Encyclopedia of Type Strains, Phase IV (KMG-IV): sequencing the most valuable type-strain genomes for metagenomic binning, comparative biology and taxonomic classification.</title>
        <authorList>
            <person name="Goeker M."/>
        </authorList>
    </citation>
    <scope>NUCLEOTIDE SEQUENCE [LARGE SCALE GENOMIC DNA]</scope>
    <source>
        <strain evidence="3 4">DSM 17721</strain>
    </source>
</reference>
<evidence type="ECO:0000313" key="3">
    <source>
        <dbReference type="EMBL" id="MBA2880706.1"/>
    </source>
</evidence>
<dbReference type="NCBIfam" id="TIGR00277">
    <property type="entry name" value="HDIG"/>
    <property type="match status" value="1"/>
</dbReference>
<dbReference type="SUPFAM" id="SSF55781">
    <property type="entry name" value="GAF domain-like"/>
    <property type="match status" value="1"/>
</dbReference>
<dbReference type="InterPro" id="IPR037522">
    <property type="entry name" value="HD_GYP_dom"/>
</dbReference>
<dbReference type="Pfam" id="PF13487">
    <property type="entry name" value="HD_5"/>
    <property type="match status" value="1"/>
</dbReference>
<dbReference type="EMBL" id="JACDUS010000002">
    <property type="protein sequence ID" value="MBA2880706.1"/>
    <property type="molecule type" value="Genomic_DNA"/>
</dbReference>
<dbReference type="CDD" id="cd00077">
    <property type="entry name" value="HDc"/>
    <property type="match status" value="1"/>
</dbReference>
<dbReference type="GO" id="GO:0016740">
    <property type="term" value="F:transferase activity"/>
    <property type="evidence" value="ECO:0007669"/>
    <property type="project" value="UniProtKB-KW"/>
</dbReference>
<dbReference type="Proteomes" id="UP000525298">
    <property type="component" value="Unassembled WGS sequence"/>
</dbReference>
<dbReference type="SUPFAM" id="SSF109604">
    <property type="entry name" value="HD-domain/PDEase-like"/>
    <property type="match status" value="1"/>
</dbReference>
<dbReference type="InterPro" id="IPR029016">
    <property type="entry name" value="GAF-like_dom_sf"/>
</dbReference>
<keyword evidence="3" id="KW-0808">Transferase</keyword>
<keyword evidence="1" id="KW-1133">Transmembrane helix</keyword>
<organism evidence="3 4">
    <name type="scientific">Desulfosalsimonas propionicica</name>
    <dbReference type="NCBI Taxonomy" id="332175"/>
    <lineage>
        <taxon>Bacteria</taxon>
        <taxon>Pseudomonadati</taxon>
        <taxon>Thermodesulfobacteriota</taxon>
        <taxon>Desulfobacteria</taxon>
        <taxon>Desulfobacterales</taxon>
        <taxon>Desulfosalsimonadaceae</taxon>
        <taxon>Desulfosalsimonas</taxon>
    </lineage>
</organism>
<dbReference type="SMART" id="SM00471">
    <property type="entry name" value="HDc"/>
    <property type="match status" value="1"/>
</dbReference>
<dbReference type="InterPro" id="IPR003018">
    <property type="entry name" value="GAF"/>
</dbReference>
<dbReference type="InterPro" id="IPR003607">
    <property type="entry name" value="HD/PDEase_dom"/>
</dbReference>
<comment type="caution">
    <text evidence="3">The sequence shown here is derived from an EMBL/GenBank/DDBJ whole genome shotgun (WGS) entry which is preliminary data.</text>
</comment>
<dbReference type="PANTHER" id="PTHR43155:SF2">
    <property type="entry name" value="CYCLIC DI-GMP PHOSPHODIESTERASE PA4108"/>
    <property type="match status" value="1"/>
</dbReference>
<dbReference type="AlphaFoldDB" id="A0A7W0C7N9"/>
<protein>
    <submittedName>
        <fullName evidence="3">Putative nucleotidyltransferase with HDIG domain</fullName>
    </submittedName>
</protein>
<dbReference type="Gene3D" id="1.10.3210.10">
    <property type="entry name" value="Hypothetical protein af1432"/>
    <property type="match status" value="1"/>
</dbReference>
<gene>
    <name evidence="3" type="ORF">HNR65_001024</name>
</gene>
<feature type="transmembrane region" description="Helical" evidence="1">
    <location>
        <begin position="203"/>
        <end position="222"/>
    </location>
</feature>
<evidence type="ECO:0000256" key="1">
    <source>
        <dbReference type="SAM" id="Phobius"/>
    </source>
</evidence>
<dbReference type="PROSITE" id="PS51832">
    <property type="entry name" value="HD_GYP"/>
    <property type="match status" value="1"/>
</dbReference>
<dbReference type="InterPro" id="IPR024096">
    <property type="entry name" value="NO_sig/Golgi_transp_ligand-bd"/>
</dbReference>
<keyword evidence="4" id="KW-1185">Reference proteome</keyword>
<dbReference type="PANTHER" id="PTHR43155">
    <property type="entry name" value="CYCLIC DI-GMP PHOSPHODIESTERASE PA4108-RELATED"/>
    <property type="match status" value="1"/>
</dbReference>
<keyword evidence="1" id="KW-0472">Membrane</keyword>
<accession>A0A7W0C7N9</accession>
<evidence type="ECO:0000259" key="2">
    <source>
        <dbReference type="PROSITE" id="PS51832"/>
    </source>
</evidence>
<dbReference type="Pfam" id="PF01590">
    <property type="entry name" value="GAF"/>
    <property type="match status" value="1"/>
</dbReference>